<dbReference type="SUPFAM" id="SSF55021">
    <property type="entry name" value="ACT-like"/>
    <property type="match status" value="1"/>
</dbReference>
<evidence type="ECO:0000313" key="1">
    <source>
        <dbReference type="EMBL" id="OCL27961.1"/>
    </source>
</evidence>
<dbReference type="InterPro" id="IPR023860">
    <property type="entry name" value="FeFe-hyd_TM1266"/>
</dbReference>
<comment type="caution">
    <text evidence="1">The sequence shown here is derived from an EMBL/GenBank/DDBJ whole genome shotgun (WGS) entry which is preliminary data.</text>
</comment>
<dbReference type="InterPro" id="IPR027271">
    <property type="entry name" value="Acetolactate_synth/TF_NikR_C"/>
</dbReference>
<proteinExistence type="predicted"/>
<dbReference type="Pfam" id="PF21699">
    <property type="entry name" value="TM1266-like"/>
    <property type="match status" value="1"/>
</dbReference>
<reference evidence="1 2" key="2">
    <citation type="submission" date="2016-08" db="EMBL/GenBank/DDBJ databases">
        <title>Orenia metallireducens sp. nov. strain Z6, a Novel Metal-reducing Firmicute from the Deep Subsurface.</title>
        <authorList>
            <person name="Maxim B.I."/>
            <person name="Kenneth K."/>
            <person name="Flynn T.M."/>
            <person name="Oloughlin E.J."/>
            <person name="Locke R.A."/>
            <person name="Weber J.R."/>
            <person name="Egan S.M."/>
            <person name="Mackie R.I."/>
            <person name="Cann I.K."/>
        </authorList>
    </citation>
    <scope>NUCLEOTIDE SEQUENCE [LARGE SCALE GENOMIC DNA]</scope>
    <source>
        <strain evidence="1 2">Z6</strain>
    </source>
</reference>
<dbReference type="Gene3D" id="3.30.70.1150">
    <property type="entry name" value="ACT-like. Chain A, domain 2"/>
    <property type="match status" value="1"/>
</dbReference>
<dbReference type="AlphaFoldDB" id="A0A1C0AC55"/>
<accession>A0A1C0AC55</accession>
<name>A0A1C0AC55_9FIRM</name>
<evidence type="ECO:0000313" key="2">
    <source>
        <dbReference type="Proteomes" id="UP000093514"/>
    </source>
</evidence>
<dbReference type="OrthoDB" id="9796135at2"/>
<sequence>MEKRVAVIGIVISDRIGAAAKVNDILARYGDIIVGRMGLPYQDKGLNIISLIVDGTNDQIGALAGKIGNLQGVKVKSMVTT</sequence>
<dbReference type="EMBL" id="LWDV01000006">
    <property type="protein sequence ID" value="OCL27961.1"/>
    <property type="molecule type" value="Genomic_DNA"/>
</dbReference>
<organism evidence="1 2">
    <name type="scientific">Orenia metallireducens</name>
    <dbReference type="NCBI Taxonomy" id="1413210"/>
    <lineage>
        <taxon>Bacteria</taxon>
        <taxon>Bacillati</taxon>
        <taxon>Bacillota</taxon>
        <taxon>Clostridia</taxon>
        <taxon>Halanaerobiales</taxon>
        <taxon>Halobacteroidaceae</taxon>
        <taxon>Orenia</taxon>
    </lineage>
</organism>
<dbReference type="Proteomes" id="UP000093514">
    <property type="component" value="Unassembled WGS sequence"/>
</dbReference>
<keyword evidence="2" id="KW-1185">Reference proteome</keyword>
<dbReference type="RefSeq" id="WP_068714930.1">
    <property type="nucleotide sequence ID" value="NZ_LWDV01000006.1"/>
</dbReference>
<protein>
    <submittedName>
        <fullName evidence="1">CopG family transcriptional regulator</fullName>
    </submittedName>
</protein>
<dbReference type="InterPro" id="IPR045865">
    <property type="entry name" value="ACT-like_dom_sf"/>
</dbReference>
<reference evidence="2" key="1">
    <citation type="submission" date="2016-07" db="EMBL/GenBank/DDBJ databases">
        <authorList>
            <person name="Florea S."/>
            <person name="Webb J.S."/>
            <person name="Jaromczyk J."/>
            <person name="Schardl C.L."/>
        </authorList>
    </citation>
    <scope>NUCLEOTIDE SEQUENCE [LARGE SCALE GENOMIC DNA]</scope>
    <source>
        <strain evidence="2">Z6</strain>
    </source>
</reference>
<dbReference type="NCBIfam" id="TIGR03959">
    <property type="entry name" value="hyd_TM1266"/>
    <property type="match status" value="1"/>
</dbReference>
<gene>
    <name evidence="1" type="ORF">U472_01815</name>
</gene>